<dbReference type="PROSITE" id="PS51257">
    <property type="entry name" value="PROKAR_LIPOPROTEIN"/>
    <property type="match status" value="1"/>
</dbReference>
<reference evidence="2" key="1">
    <citation type="submission" date="2023-09" db="EMBL/GenBank/DDBJ databases">
        <authorList>
            <person name="Li S."/>
            <person name="Li X."/>
            <person name="Zhang C."/>
            <person name="Zhao Z."/>
        </authorList>
    </citation>
    <scope>NUCLEOTIDE SEQUENCE [LARGE SCALE GENOMIC DNA]</scope>
    <source>
        <strain evidence="2">SQ345</strain>
    </source>
</reference>
<dbReference type="Pfam" id="PF25753">
    <property type="entry name" value="SF0329"/>
    <property type="match status" value="1"/>
</dbReference>
<accession>A0ABY9THW0</accession>
<evidence type="ECO:0000313" key="2">
    <source>
        <dbReference type="Proteomes" id="UP001248581"/>
    </source>
</evidence>
<protein>
    <submittedName>
        <fullName evidence="1">Uncharacterized protein</fullName>
    </submittedName>
</protein>
<name>A0ABY9THW0_9GAMM</name>
<dbReference type="InterPro" id="IPR057955">
    <property type="entry name" value="SF0329-like"/>
</dbReference>
<sequence length="170" mass="19401">MKWTKLKHLVEQRIAPSIRSRFAINSAAYGACSCGHAWITLDKKVVANFCTRAFWNIPRKFDDSTKKWVSKDQELTNGISSNNDNDLTNYGELSRQDAYQACWEFVHDLSIEEALSSEDPLVQSLAVIDSRVGKRTLKTIDVDTLHPLAGKLFTERCRAEHLKPKLNNYK</sequence>
<dbReference type="Proteomes" id="UP001248581">
    <property type="component" value="Chromosome"/>
</dbReference>
<organism evidence="1 2">
    <name type="scientific">Thalassotalea nanhaiensis</name>
    <dbReference type="NCBI Taxonomy" id="3065648"/>
    <lineage>
        <taxon>Bacteria</taxon>
        <taxon>Pseudomonadati</taxon>
        <taxon>Pseudomonadota</taxon>
        <taxon>Gammaproteobacteria</taxon>
        <taxon>Alteromonadales</taxon>
        <taxon>Colwelliaceae</taxon>
        <taxon>Thalassotalea</taxon>
    </lineage>
</organism>
<proteinExistence type="predicted"/>
<dbReference type="EMBL" id="CP134146">
    <property type="protein sequence ID" value="WNC68016.1"/>
    <property type="molecule type" value="Genomic_DNA"/>
</dbReference>
<keyword evidence="2" id="KW-1185">Reference proteome</keyword>
<gene>
    <name evidence="1" type="ORF">RI845_16010</name>
</gene>
<dbReference type="RefSeq" id="WP_348387174.1">
    <property type="nucleotide sequence ID" value="NZ_CP134146.1"/>
</dbReference>
<evidence type="ECO:0000313" key="1">
    <source>
        <dbReference type="EMBL" id="WNC68016.1"/>
    </source>
</evidence>